<dbReference type="EMBL" id="BPVZ01000006">
    <property type="protein sequence ID" value="GKU93121.1"/>
    <property type="molecule type" value="Genomic_DNA"/>
</dbReference>
<sequence>MMCVLCGCQEKNSAHLFVKCRKANEIWMQFGWWDIIAVCPGGLERLCMNFALWCSDPKLQYS</sequence>
<accession>A0AAV5I4G8</accession>
<organism evidence="1 2">
    <name type="scientific">Rubroshorea leprosula</name>
    <dbReference type="NCBI Taxonomy" id="152421"/>
    <lineage>
        <taxon>Eukaryota</taxon>
        <taxon>Viridiplantae</taxon>
        <taxon>Streptophyta</taxon>
        <taxon>Embryophyta</taxon>
        <taxon>Tracheophyta</taxon>
        <taxon>Spermatophyta</taxon>
        <taxon>Magnoliopsida</taxon>
        <taxon>eudicotyledons</taxon>
        <taxon>Gunneridae</taxon>
        <taxon>Pentapetalae</taxon>
        <taxon>rosids</taxon>
        <taxon>malvids</taxon>
        <taxon>Malvales</taxon>
        <taxon>Dipterocarpaceae</taxon>
        <taxon>Rubroshorea</taxon>
    </lineage>
</organism>
<evidence type="ECO:0000313" key="2">
    <source>
        <dbReference type="Proteomes" id="UP001054252"/>
    </source>
</evidence>
<evidence type="ECO:0000313" key="1">
    <source>
        <dbReference type="EMBL" id="GKU93121.1"/>
    </source>
</evidence>
<reference evidence="1 2" key="1">
    <citation type="journal article" date="2021" name="Commun. Biol.">
        <title>The genome of Shorea leprosula (Dipterocarpaceae) highlights the ecological relevance of drought in aseasonal tropical rainforests.</title>
        <authorList>
            <person name="Ng K.K.S."/>
            <person name="Kobayashi M.J."/>
            <person name="Fawcett J.A."/>
            <person name="Hatakeyama M."/>
            <person name="Paape T."/>
            <person name="Ng C.H."/>
            <person name="Ang C.C."/>
            <person name="Tnah L.H."/>
            <person name="Lee C.T."/>
            <person name="Nishiyama T."/>
            <person name="Sese J."/>
            <person name="O'Brien M.J."/>
            <person name="Copetti D."/>
            <person name="Mohd Noor M.I."/>
            <person name="Ong R.C."/>
            <person name="Putra M."/>
            <person name="Sireger I.Z."/>
            <person name="Indrioko S."/>
            <person name="Kosugi Y."/>
            <person name="Izuno A."/>
            <person name="Isagi Y."/>
            <person name="Lee S.L."/>
            <person name="Shimizu K.K."/>
        </authorList>
    </citation>
    <scope>NUCLEOTIDE SEQUENCE [LARGE SCALE GENOMIC DNA]</scope>
    <source>
        <strain evidence="1">214</strain>
    </source>
</reference>
<proteinExistence type="predicted"/>
<protein>
    <recommendedName>
        <fullName evidence="3">Reverse transcriptase zinc-binding domain-containing protein</fullName>
    </recommendedName>
</protein>
<comment type="caution">
    <text evidence="1">The sequence shown here is derived from an EMBL/GenBank/DDBJ whole genome shotgun (WGS) entry which is preliminary data.</text>
</comment>
<name>A0AAV5I4G8_9ROSI</name>
<dbReference type="Proteomes" id="UP001054252">
    <property type="component" value="Unassembled WGS sequence"/>
</dbReference>
<keyword evidence="2" id="KW-1185">Reference proteome</keyword>
<gene>
    <name evidence="1" type="ORF">SLEP1_g6748</name>
</gene>
<evidence type="ECO:0008006" key="3">
    <source>
        <dbReference type="Google" id="ProtNLM"/>
    </source>
</evidence>
<dbReference type="AlphaFoldDB" id="A0AAV5I4G8"/>